<feature type="transmembrane region" description="Helical" evidence="5">
    <location>
        <begin position="436"/>
        <end position="457"/>
    </location>
</feature>
<dbReference type="PANTHER" id="PTHR10037">
    <property type="entry name" value="VOLTAGE-GATED CATION CHANNEL CALCIUM AND SODIUM"/>
    <property type="match status" value="1"/>
</dbReference>
<dbReference type="PANTHER" id="PTHR10037:SF230">
    <property type="entry name" value="CA[2+]-CHANNEL PROTEIN ALPHA[[1]] SUBUNIT T, ISOFORM F"/>
    <property type="match status" value="1"/>
</dbReference>
<evidence type="ECO:0000256" key="2">
    <source>
        <dbReference type="ARBA" id="ARBA00022692"/>
    </source>
</evidence>
<feature type="domain" description="Ion transport" evidence="6">
    <location>
        <begin position="513"/>
        <end position="788"/>
    </location>
</feature>
<organism evidence="7 8">
    <name type="scientific">Macrostomum lignano</name>
    <dbReference type="NCBI Taxonomy" id="282301"/>
    <lineage>
        <taxon>Eukaryota</taxon>
        <taxon>Metazoa</taxon>
        <taxon>Spiralia</taxon>
        <taxon>Lophotrochozoa</taxon>
        <taxon>Platyhelminthes</taxon>
        <taxon>Rhabditophora</taxon>
        <taxon>Macrostomorpha</taxon>
        <taxon>Macrostomida</taxon>
        <taxon>Macrostomidae</taxon>
        <taxon>Macrostomum</taxon>
    </lineage>
</organism>
<evidence type="ECO:0000256" key="3">
    <source>
        <dbReference type="ARBA" id="ARBA00022989"/>
    </source>
</evidence>
<keyword evidence="3 5" id="KW-1133">Transmembrane helix</keyword>
<dbReference type="InterPro" id="IPR005821">
    <property type="entry name" value="Ion_trans_dom"/>
</dbReference>
<keyword evidence="7" id="KW-1185">Reference proteome</keyword>
<evidence type="ECO:0000313" key="8">
    <source>
        <dbReference type="WBParaSite" id="maker-uti_cns_0045762-snap-gene-0.2-mRNA-1"/>
    </source>
</evidence>
<dbReference type="Gene3D" id="1.20.120.350">
    <property type="entry name" value="Voltage-gated potassium channels. Chain C"/>
    <property type="match status" value="1"/>
</dbReference>
<dbReference type="GO" id="GO:0005248">
    <property type="term" value="F:voltage-gated sodium channel activity"/>
    <property type="evidence" value="ECO:0007669"/>
    <property type="project" value="TreeGrafter"/>
</dbReference>
<dbReference type="InterPro" id="IPR043203">
    <property type="entry name" value="VGCC_Ca_Na"/>
</dbReference>
<feature type="transmembrane region" description="Helical" evidence="5">
    <location>
        <begin position="646"/>
        <end position="665"/>
    </location>
</feature>
<accession>A0A1I8J4J1</accession>
<dbReference type="GO" id="GO:0086010">
    <property type="term" value="P:membrane depolarization during action potential"/>
    <property type="evidence" value="ECO:0007669"/>
    <property type="project" value="TreeGrafter"/>
</dbReference>
<name>A0A1I8J4J1_9PLAT</name>
<dbReference type="GO" id="GO:0070509">
    <property type="term" value="P:calcium ion import"/>
    <property type="evidence" value="ECO:0007669"/>
    <property type="project" value="TreeGrafter"/>
</dbReference>
<dbReference type="Gene3D" id="1.10.287.70">
    <property type="match status" value="1"/>
</dbReference>
<keyword evidence="4 5" id="KW-0472">Membrane</keyword>
<evidence type="ECO:0000313" key="7">
    <source>
        <dbReference type="Proteomes" id="UP000095280"/>
    </source>
</evidence>
<evidence type="ECO:0000256" key="1">
    <source>
        <dbReference type="ARBA" id="ARBA00004141"/>
    </source>
</evidence>
<proteinExistence type="predicted"/>
<feature type="transmembrane region" description="Helical" evidence="5">
    <location>
        <begin position="555"/>
        <end position="577"/>
    </location>
</feature>
<comment type="subcellular location">
    <subcellularLocation>
        <location evidence="1">Membrane</location>
        <topology evidence="1">Multi-pass membrane protein</topology>
    </subcellularLocation>
</comment>
<sequence length="788" mass="87051">PFVAAGLFRVSSPGGARTSGSGVSGVSLKVHHGRPVRPVRRRNTYHGYGCLGTLAGRRVDDSDSRRPSGIVHQSRRLILPGTVVQLGCSLDLTSSTIDGAPSILEMASKFLVSALGINDTPSKIFTIGDRDEEFGVRDDITELHRMVTLQASGSCVPSYIVTQSGIACDIIQRGIRRLIAAQVDEPRKFFRLPLSSKKGTSRLATRPVTLPSSLGLDLAEGGAVVALRLAVSLVLAHRALGVAMTGLSAAIADYSSLWRLATCCWSRCTSTTMTGKSLNQTLLDLLVAGETRKIHTKQGRIRSSQIKTRDEVLLHLERVDDALHLATLLERGKPDMNVLTWSKLHNFNLFTHGPLHLLLQSCHHGPHVLVSAFGEVSFPSERNNEVNEHSTTCRFAAQRIRRLVSSTCRAWMSTSQPTVAGRESGAEMGAVQVSQLLALVLITVAPISFLIVAMTTIQQQKQQQQQQEDFVEVQTADEIEVEAEAEIPYPGFYPISLTPSATKKTVGRQMPVTWFERISMLVILANCITLGMYQPCVDEDCAMTRCRALSGFDHAVFAFFAWELCVKVAAMGFWGKLGYLGDSWNRLDGFIVVAGLLEYLPHTKDLSLTAIRTIRVLRPLRAINRIPSMRILVMLLLDTLPMLGNVLLLCFFVFFIFGIIGVQLWKGVLRNRCYLSLNASYLHPGVNLTEFYKLNNSIDNLADFICAGHESNGMQQCSQINPTVMWLEEGRYITCNRSANINSDNLPTNTSCVNWNQYYTNCNTTVHNPYMNAINFDNIGFAWVAIFQ</sequence>
<dbReference type="Pfam" id="PF00520">
    <property type="entry name" value="Ion_trans"/>
    <property type="match status" value="1"/>
</dbReference>
<dbReference type="GO" id="GO:0001518">
    <property type="term" value="C:voltage-gated sodium channel complex"/>
    <property type="evidence" value="ECO:0007669"/>
    <property type="project" value="TreeGrafter"/>
</dbReference>
<evidence type="ECO:0000256" key="4">
    <source>
        <dbReference type="ARBA" id="ARBA00023136"/>
    </source>
</evidence>
<dbReference type="Proteomes" id="UP000095280">
    <property type="component" value="Unplaced"/>
</dbReference>
<keyword evidence="2 5" id="KW-0812">Transmembrane</keyword>
<evidence type="ECO:0000259" key="6">
    <source>
        <dbReference type="Pfam" id="PF00520"/>
    </source>
</evidence>
<dbReference type="WBParaSite" id="maker-uti_cns_0045762-snap-gene-0.2-mRNA-1">
    <property type="protein sequence ID" value="maker-uti_cns_0045762-snap-gene-0.2-mRNA-1"/>
    <property type="gene ID" value="maker-uti_cns_0045762-snap-gene-0.2"/>
</dbReference>
<dbReference type="AlphaFoldDB" id="A0A1I8J4J1"/>
<protein>
    <submittedName>
        <fullName evidence="8">Ion_trans domain-containing protein</fullName>
    </submittedName>
</protein>
<reference evidence="8" key="1">
    <citation type="submission" date="2016-11" db="UniProtKB">
        <authorList>
            <consortium name="WormBaseParasite"/>
        </authorList>
    </citation>
    <scope>IDENTIFICATION</scope>
</reference>
<evidence type="ECO:0000256" key="5">
    <source>
        <dbReference type="SAM" id="Phobius"/>
    </source>
</evidence>
<dbReference type="GO" id="GO:0008332">
    <property type="term" value="F:low voltage-gated calcium channel activity"/>
    <property type="evidence" value="ECO:0007669"/>
    <property type="project" value="TreeGrafter"/>
</dbReference>
<dbReference type="GO" id="GO:0043005">
    <property type="term" value="C:neuron projection"/>
    <property type="evidence" value="ECO:0007669"/>
    <property type="project" value="TreeGrafter"/>
</dbReference>
<dbReference type="SUPFAM" id="SSF81324">
    <property type="entry name" value="Voltage-gated potassium channels"/>
    <property type="match status" value="1"/>
</dbReference>
<dbReference type="InterPro" id="IPR027359">
    <property type="entry name" value="Volt_channel_dom_sf"/>
</dbReference>